<gene>
    <name evidence="2" type="ORF">GV64_17215</name>
</gene>
<protein>
    <submittedName>
        <fullName evidence="2">Uncharacterized protein</fullName>
    </submittedName>
</protein>
<accession>A0A081KDL2</accession>
<name>A0A081KDL2_9GAMM</name>
<reference evidence="2 3" key="1">
    <citation type="submission" date="2014-06" db="EMBL/GenBank/DDBJ databases">
        <title>Whole Genome Sequences of Three Symbiotic Endozoicomonas Bacteria.</title>
        <authorList>
            <person name="Neave M.J."/>
            <person name="Apprill A."/>
            <person name="Voolstra C.R."/>
        </authorList>
    </citation>
    <scope>NUCLEOTIDE SEQUENCE [LARGE SCALE GENOMIC DNA]</scope>
    <source>
        <strain evidence="2 3">DSM 22380</strain>
    </source>
</reference>
<keyword evidence="1" id="KW-0472">Membrane</keyword>
<sequence>MLPALFLTLLTISIIYLTRKAKELFAYMEIHHHTLWVRMGSPSRLPGMVAGTKEPAFIFLFEGGYRDISDRQLRAMCRSINRSSKAFAALHSIIFTVLITVAATNN</sequence>
<organism evidence="2 3">
    <name type="scientific">Endozoicomonas elysicola</name>
    <dbReference type="NCBI Taxonomy" id="305900"/>
    <lineage>
        <taxon>Bacteria</taxon>
        <taxon>Pseudomonadati</taxon>
        <taxon>Pseudomonadota</taxon>
        <taxon>Gammaproteobacteria</taxon>
        <taxon>Oceanospirillales</taxon>
        <taxon>Endozoicomonadaceae</taxon>
        <taxon>Endozoicomonas</taxon>
    </lineage>
</organism>
<dbReference type="Proteomes" id="UP000027997">
    <property type="component" value="Unassembled WGS sequence"/>
</dbReference>
<keyword evidence="3" id="KW-1185">Reference proteome</keyword>
<dbReference type="AlphaFoldDB" id="A0A081KDL2"/>
<evidence type="ECO:0000256" key="1">
    <source>
        <dbReference type="SAM" id="Phobius"/>
    </source>
</evidence>
<evidence type="ECO:0000313" key="3">
    <source>
        <dbReference type="Proteomes" id="UP000027997"/>
    </source>
</evidence>
<comment type="caution">
    <text evidence="2">The sequence shown here is derived from an EMBL/GenBank/DDBJ whole genome shotgun (WGS) entry which is preliminary data.</text>
</comment>
<dbReference type="RefSeq" id="WP_020583863.1">
    <property type="nucleotide sequence ID" value="NZ_JOJP01000001.1"/>
</dbReference>
<keyword evidence="1" id="KW-1133">Transmembrane helix</keyword>
<evidence type="ECO:0000313" key="2">
    <source>
        <dbReference type="EMBL" id="KEI72238.1"/>
    </source>
</evidence>
<feature type="transmembrane region" description="Helical" evidence="1">
    <location>
        <begin position="86"/>
        <end position="104"/>
    </location>
</feature>
<keyword evidence="1" id="KW-0812">Transmembrane</keyword>
<dbReference type="EMBL" id="JOJP01000001">
    <property type="protein sequence ID" value="KEI72238.1"/>
    <property type="molecule type" value="Genomic_DNA"/>
</dbReference>
<proteinExistence type="predicted"/>